<reference evidence="6 7" key="1">
    <citation type="submission" date="2018-02" db="EMBL/GenBank/DDBJ databases">
        <title>Draft Genome of Achromobacter spanius stain 6.</title>
        <authorList>
            <person name="Gunasekera T.S."/>
            <person name="Radwan O."/>
            <person name="Ruiz O.N."/>
        </authorList>
    </citation>
    <scope>NUCLEOTIDE SEQUENCE [LARGE SCALE GENOMIC DNA]</scope>
    <source>
        <strain evidence="6 7">6</strain>
    </source>
</reference>
<accession>A0A2S5GV22</accession>
<dbReference type="PANTHER" id="PTHR43808">
    <property type="entry name" value="ACETYLORNITHINE DEACETYLASE"/>
    <property type="match status" value="1"/>
</dbReference>
<evidence type="ECO:0000259" key="5">
    <source>
        <dbReference type="Pfam" id="PF07687"/>
    </source>
</evidence>
<keyword evidence="2" id="KW-0479">Metal-binding</keyword>
<gene>
    <name evidence="6" type="ORF">C4E15_08040</name>
</gene>
<dbReference type="CDD" id="cd02697">
    <property type="entry name" value="M20_like"/>
    <property type="match status" value="1"/>
</dbReference>
<dbReference type="InterPro" id="IPR036264">
    <property type="entry name" value="Bact_exopeptidase_dim_dom"/>
</dbReference>
<dbReference type="PROSITE" id="PS00758">
    <property type="entry name" value="ARGE_DAPE_CPG2_1"/>
    <property type="match status" value="1"/>
</dbReference>
<evidence type="ECO:0000256" key="2">
    <source>
        <dbReference type="ARBA" id="ARBA00022723"/>
    </source>
</evidence>
<dbReference type="EMBL" id="PREU01000003">
    <property type="protein sequence ID" value="PPA76715.1"/>
    <property type="molecule type" value="Genomic_DNA"/>
</dbReference>
<keyword evidence="4" id="KW-0862">Zinc</keyword>
<dbReference type="Pfam" id="PF01546">
    <property type="entry name" value="Peptidase_M20"/>
    <property type="match status" value="1"/>
</dbReference>
<dbReference type="Pfam" id="PF07687">
    <property type="entry name" value="M20_dimer"/>
    <property type="match status" value="1"/>
</dbReference>
<protein>
    <submittedName>
        <fullName evidence="6">Peptidase M20</fullName>
    </submittedName>
</protein>
<dbReference type="Gene3D" id="3.30.70.360">
    <property type="match status" value="1"/>
</dbReference>
<proteinExistence type="predicted"/>
<name>A0A2S5GV22_9BURK</name>
<comment type="caution">
    <text evidence="6">The sequence shown here is derived from an EMBL/GenBank/DDBJ whole genome shotgun (WGS) entry which is preliminary data.</text>
</comment>
<dbReference type="AlphaFoldDB" id="A0A2S5GV22"/>
<sequence length="409" mass="44051">MTDYARLDAWIDAHFDEQVSFLQSLVRVPTDTPPGNNAPHAVRTAELLKEMGLEAEAHPVPGQAVQDYGMQSITNLIVRREYGPGRRIALNAHGDVVPPGDGWQHDPYGAEIENGSLYGRAAAVSKSDFASFTYAVRALEAVAKPSHGAVELHFTYDEEFGGLLGPGWLLSQGLTKPDLMIAAGFSYEVVTAHNGCLQMEVTVHGKMAHAAIPSTGVDALQGAVKILNALYAQNALYQNVTSEVPGISHPYLNVGRIEGGTNTNVVPGKVSFKLDRRMIPEENAVEVEADIRRIIQEAAAATPGITIDIKRLLLANSMRPLPGNQPLVDAIQKHGEVLFGEPIPAMGTPLYTDVRLYGEAGIPGVIYGAGPRTVLESHAKRNDERVVLEDLRRATKVIARTLADLLAPA</sequence>
<dbReference type="OrthoDB" id="7055905at2"/>
<evidence type="ECO:0000256" key="3">
    <source>
        <dbReference type="ARBA" id="ARBA00022801"/>
    </source>
</evidence>
<feature type="domain" description="Peptidase M20 dimerisation" evidence="5">
    <location>
        <begin position="191"/>
        <end position="301"/>
    </location>
</feature>
<dbReference type="GO" id="GO:0016787">
    <property type="term" value="F:hydrolase activity"/>
    <property type="evidence" value="ECO:0007669"/>
    <property type="project" value="UniProtKB-KW"/>
</dbReference>
<comment type="cofactor">
    <cofactor evidence="1">
        <name>Zn(2+)</name>
        <dbReference type="ChEBI" id="CHEBI:29105"/>
    </cofactor>
</comment>
<dbReference type="RefSeq" id="WP_104143080.1">
    <property type="nucleotide sequence ID" value="NZ_PREU01000003.1"/>
</dbReference>
<keyword evidence="3" id="KW-0378">Hydrolase</keyword>
<dbReference type="GO" id="GO:0046872">
    <property type="term" value="F:metal ion binding"/>
    <property type="evidence" value="ECO:0007669"/>
    <property type="project" value="UniProtKB-KW"/>
</dbReference>
<organism evidence="6 7">
    <name type="scientific">Achromobacter spanius</name>
    <dbReference type="NCBI Taxonomy" id="217203"/>
    <lineage>
        <taxon>Bacteria</taxon>
        <taxon>Pseudomonadati</taxon>
        <taxon>Pseudomonadota</taxon>
        <taxon>Betaproteobacteria</taxon>
        <taxon>Burkholderiales</taxon>
        <taxon>Alcaligenaceae</taxon>
        <taxon>Achromobacter</taxon>
    </lineage>
</organism>
<dbReference type="Proteomes" id="UP000239990">
    <property type="component" value="Unassembled WGS sequence"/>
</dbReference>
<dbReference type="Gene3D" id="3.40.630.10">
    <property type="entry name" value="Zn peptidases"/>
    <property type="match status" value="1"/>
</dbReference>
<evidence type="ECO:0000313" key="6">
    <source>
        <dbReference type="EMBL" id="PPA76715.1"/>
    </source>
</evidence>
<dbReference type="InterPro" id="IPR011650">
    <property type="entry name" value="Peptidase_M20_dimer"/>
</dbReference>
<dbReference type="InterPro" id="IPR001261">
    <property type="entry name" value="ArgE/DapE_CS"/>
</dbReference>
<dbReference type="SUPFAM" id="SSF55031">
    <property type="entry name" value="Bacterial exopeptidase dimerisation domain"/>
    <property type="match status" value="1"/>
</dbReference>
<evidence type="ECO:0000313" key="7">
    <source>
        <dbReference type="Proteomes" id="UP000239990"/>
    </source>
</evidence>
<dbReference type="InterPro" id="IPR050072">
    <property type="entry name" value="Peptidase_M20A"/>
</dbReference>
<dbReference type="InterPro" id="IPR002933">
    <property type="entry name" value="Peptidase_M20"/>
</dbReference>
<dbReference type="SUPFAM" id="SSF53187">
    <property type="entry name" value="Zn-dependent exopeptidases"/>
    <property type="match status" value="1"/>
</dbReference>
<evidence type="ECO:0000256" key="4">
    <source>
        <dbReference type="ARBA" id="ARBA00022833"/>
    </source>
</evidence>
<evidence type="ECO:0000256" key="1">
    <source>
        <dbReference type="ARBA" id="ARBA00001947"/>
    </source>
</evidence>